<dbReference type="GO" id="GO:0046872">
    <property type="term" value="F:metal ion binding"/>
    <property type="evidence" value="ECO:0007669"/>
    <property type="project" value="InterPro"/>
</dbReference>
<accession>A0A1F5FEJ3</accession>
<feature type="compositionally biased region" description="Polar residues" evidence="1">
    <location>
        <begin position="491"/>
        <end position="508"/>
    </location>
</feature>
<sequence>MPVFNKSMTAKRIPTILGVVVLIAGVIGGVILVGQRQGFSLRASPTAVPKQVKVTNVSEKGAVISWITDTNVSGFVKYGEGNGNQNKTQGDDRDRKAGTQGKYTTHYVTLEDLKPNTTYSFGIGSGSKVYTEDGKSYTLKTAIVTTNPPKADTISGKVKLAAGQAAPGVIVYVDVDGLTTMSALSTQQGNWNLTLSNARTTDLLKYAAYDREKAKLTIFVQGGDLGTATATTLSANDSPVADITLGQNQDFLAASNAASPIATQSGGLANLAGITIKDNQVSPAELSANPGEVVSIANADTVPHTVTGKSKEFDSGTISPGGMGSIILPLTPGDYAFVDSTQPTVVTMMGVIKVQSQTAPAPATATAQTDGSGFADLLSGDQGATVSGAVTLLNPGNEENIATATPEILVKGPVGKQIKISVHSDNPQTDSLTIDSDGVVGWTPPEGLSPGEHEVTIEYEDEQGILRKIVRKFTVLAATSEVMDELPAFTASPSAQTPTPSKRSTMPATESGIPEPGGTLPTMLLLAMGFLLFSGGIVLQLKGNR</sequence>
<evidence type="ECO:0000256" key="1">
    <source>
        <dbReference type="SAM" id="MobiDB-lite"/>
    </source>
</evidence>
<keyword evidence="2" id="KW-1133">Transmembrane helix</keyword>
<evidence type="ECO:0000313" key="5">
    <source>
        <dbReference type="Proteomes" id="UP000176682"/>
    </source>
</evidence>
<evidence type="ECO:0000256" key="2">
    <source>
        <dbReference type="SAM" id="Phobius"/>
    </source>
</evidence>
<dbReference type="AlphaFoldDB" id="A0A1F5FEJ3"/>
<name>A0A1F5FEJ3_9BACT</name>
<feature type="region of interest" description="Disordered" evidence="1">
    <location>
        <begin position="78"/>
        <end position="100"/>
    </location>
</feature>
<gene>
    <name evidence="4" type="ORF">A2368_04865</name>
</gene>
<dbReference type="Gene3D" id="2.60.40.380">
    <property type="entry name" value="Purple acid phosphatase-like, N-terminal"/>
    <property type="match status" value="1"/>
</dbReference>
<feature type="region of interest" description="Disordered" evidence="1">
    <location>
        <begin position="489"/>
        <end position="516"/>
    </location>
</feature>
<comment type="caution">
    <text evidence="4">The sequence shown here is derived from an EMBL/GenBank/DDBJ whole genome shotgun (WGS) entry which is preliminary data.</text>
</comment>
<dbReference type="Gene3D" id="2.60.40.420">
    <property type="entry name" value="Cupredoxins - blue copper proteins"/>
    <property type="match status" value="1"/>
</dbReference>
<keyword evidence="2" id="KW-0472">Membrane</keyword>
<feature type="domain" description="Fibronectin type-III" evidence="3">
    <location>
        <begin position="48"/>
        <end position="149"/>
    </location>
</feature>
<dbReference type="Proteomes" id="UP000176682">
    <property type="component" value="Unassembled WGS sequence"/>
</dbReference>
<dbReference type="CDD" id="cd00063">
    <property type="entry name" value="FN3"/>
    <property type="match status" value="1"/>
</dbReference>
<protein>
    <recommendedName>
        <fullName evidence="3">Fibronectin type-III domain-containing protein</fullName>
    </recommendedName>
</protein>
<evidence type="ECO:0000259" key="3">
    <source>
        <dbReference type="PROSITE" id="PS50853"/>
    </source>
</evidence>
<dbReference type="InterPro" id="IPR008972">
    <property type="entry name" value="Cupredoxin"/>
</dbReference>
<dbReference type="InterPro" id="IPR008963">
    <property type="entry name" value="Purple_acid_Pase-like_N"/>
</dbReference>
<reference evidence="4 5" key="1">
    <citation type="journal article" date="2016" name="Nat. Commun.">
        <title>Thousands of microbial genomes shed light on interconnected biogeochemical processes in an aquifer system.</title>
        <authorList>
            <person name="Anantharaman K."/>
            <person name="Brown C.T."/>
            <person name="Hug L.A."/>
            <person name="Sharon I."/>
            <person name="Castelle C.J."/>
            <person name="Probst A.J."/>
            <person name="Thomas B.C."/>
            <person name="Singh A."/>
            <person name="Wilkins M.J."/>
            <person name="Karaoz U."/>
            <person name="Brodie E.L."/>
            <person name="Williams K.H."/>
            <person name="Hubbard S.S."/>
            <person name="Banfield J.F."/>
        </authorList>
    </citation>
    <scope>NUCLEOTIDE SEQUENCE [LARGE SCALE GENOMIC DNA]</scope>
</reference>
<feature type="transmembrane region" description="Helical" evidence="2">
    <location>
        <begin position="523"/>
        <end position="541"/>
    </location>
</feature>
<dbReference type="SUPFAM" id="SSF49503">
    <property type="entry name" value="Cupredoxins"/>
    <property type="match status" value="1"/>
</dbReference>
<dbReference type="InterPro" id="IPR015914">
    <property type="entry name" value="PAPs_N"/>
</dbReference>
<dbReference type="PROSITE" id="PS50853">
    <property type="entry name" value="FN3"/>
    <property type="match status" value="1"/>
</dbReference>
<dbReference type="InterPro" id="IPR003961">
    <property type="entry name" value="FN3_dom"/>
</dbReference>
<dbReference type="Pfam" id="PF16656">
    <property type="entry name" value="Pur_ac_phosph_N"/>
    <property type="match status" value="1"/>
</dbReference>
<proteinExistence type="predicted"/>
<dbReference type="SUPFAM" id="SSF49363">
    <property type="entry name" value="Purple acid phosphatase, N-terminal domain"/>
    <property type="match status" value="1"/>
</dbReference>
<dbReference type="EMBL" id="MFAM01000063">
    <property type="protein sequence ID" value="OGD78080.1"/>
    <property type="molecule type" value="Genomic_DNA"/>
</dbReference>
<dbReference type="GO" id="GO:0003993">
    <property type="term" value="F:acid phosphatase activity"/>
    <property type="evidence" value="ECO:0007669"/>
    <property type="project" value="InterPro"/>
</dbReference>
<feature type="transmembrane region" description="Helical" evidence="2">
    <location>
        <begin position="12"/>
        <end position="34"/>
    </location>
</feature>
<keyword evidence="2" id="KW-0812">Transmembrane</keyword>
<organism evidence="4 5">
    <name type="scientific">Candidatus Collierbacteria bacterium RIFOXYB1_FULL_49_13</name>
    <dbReference type="NCBI Taxonomy" id="1817728"/>
    <lineage>
        <taxon>Bacteria</taxon>
        <taxon>Candidatus Collieribacteriota</taxon>
    </lineage>
</organism>
<evidence type="ECO:0000313" key="4">
    <source>
        <dbReference type="EMBL" id="OGD78080.1"/>
    </source>
</evidence>